<dbReference type="AlphaFoldDB" id="A0AA38SYP1"/>
<feature type="compositionally biased region" description="Basic and acidic residues" evidence="1">
    <location>
        <begin position="385"/>
        <end position="409"/>
    </location>
</feature>
<proteinExistence type="predicted"/>
<protein>
    <recommendedName>
        <fullName evidence="2">C2H2-type domain-containing protein</fullName>
    </recommendedName>
</protein>
<feature type="compositionally biased region" description="Basic and acidic residues" evidence="1">
    <location>
        <begin position="52"/>
        <end position="79"/>
    </location>
</feature>
<feature type="domain" description="C2H2-type" evidence="2">
    <location>
        <begin position="11"/>
        <end position="31"/>
    </location>
</feature>
<accession>A0AA38SYP1</accession>
<dbReference type="PANTHER" id="PTHR35746">
    <property type="entry name" value="PENTATRICOPEPTIDE REPEAT (PPR) SUPERFAMILY PROTEIN"/>
    <property type="match status" value="1"/>
</dbReference>
<gene>
    <name evidence="3" type="ORF">OSB04_028138</name>
</gene>
<dbReference type="PROSITE" id="PS00028">
    <property type="entry name" value="ZINC_FINGER_C2H2_1"/>
    <property type="match status" value="1"/>
</dbReference>
<evidence type="ECO:0000313" key="3">
    <source>
        <dbReference type="EMBL" id="KAJ9541632.1"/>
    </source>
</evidence>
<comment type="caution">
    <text evidence="3">The sequence shown here is derived from an EMBL/GenBank/DDBJ whole genome shotgun (WGS) entry which is preliminary data.</text>
</comment>
<dbReference type="EMBL" id="JARYMX010000007">
    <property type="protein sequence ID" value="KAJ9541632.1"/>
    <property type="molecule type" value="Genomic_DNA"/>
</dbReference>
<feature type="region of interest" description="Disordered" evidence="1">
    <location>
        <begin position="370"/>
        <end position="435"/>
    </location>
</feature>
<feature type="region of interest" description="Disordered" evidence="1">
    <location>
        <begin position="484"/>
        <end position="516"/>
    </location>
</feature>
<feature type="region of interest" description="Disordered" evidence="1">
    <location>
        <begin position="246"/>
        <end position="266"/>
    </location>
</feature>
<evidence type="ECO:0000256" key="1">
    <source>
        <dbReference type="SAM" id="MobiDB-lite"/>
    </source>
</evidence>
<dbReference type="InterPro" id="IPR013087">
    <property type="entry name" value="Znf_C2H2_type"/>
</dbReference>
<sequence>MDIQDHSKTVCHRCGWPYPNSHPSSKHRRAHKRICGTIEGYTKLIDSDAISEDEHHSDEDKDKDKDKTPSPNIEKRIMKESGNSTAGTEDDLFSDAVTEFSDSGISPGASKLLDSPLEVFKTPDLDTKNADETEENDINNLVDTQIKSLDPLVEDRDGFIKDKLIDLVERSNSVEMRPDSANAMDVSSFNKDQVEYVLSVPSDIPLVDHSEALIDDFKDHKTIYSKVPMVLDDDTFELKTTEVKIQESQSSEDAHESAVSEHANTNSSILVPRDVIEEVKESETTPLEMGKTVAESTDDLIEAEVSVGETAETASKEINEEKVEFDHERAPEVVKDTGIDDSDPVLTKEDLASERLSEAYTREIIKEPERGFEAEQKMVGSVGVDSKERGDLGVSQRSEKVEAEKDEQWHSPSGFVSGTPVDSVGSSSRNSLEGNWGSVSVLSTASVDVENAHSVGKSEIVADKSRLGKSDGFQGQSLVEVKEETVDQKISEIQNSEPPKVSEGKMVNESEGRKRNEEAIAKVTNWSTGEDSTLKNVAKLSIPKEVSKDVIRKDEAVEKSKAAEKLNSPPKDIGEGKKVRKKGKGSWLPFVCCSSVNDDGMQESNVMKTLLGEPLEEESGHFSLIWFLIDIVQFRGDNRVVFGLVDHGLANRVKSSTLTRDGSCHGLAGHKRVVGHKWVGGSAD</sequence>
<name>A0AA38SYP1_9ASTR</name>
<organism evidence="3 4">
    <name type="scientific">Centaurea solstitialis</name>
    <name type="common">yellow star-thistle</name>
    <dbReference type="NCBI Taxonomy" id="347529"/>
    <lineage>
        <taxon>Eukaryota</taxon>
        <taxon>Viridiplantae</taxon>
        <taxon>Streptophyta</taxon>
        <taxon>Embryophyta</taxon>
        <taxon>Tracheophyta</taxon>
        <taxon>Spermatophyta</taxon>
        <taxon>Magnoliopsida</taxon>
        <taxon>eudicotyledons</taxon>
        <taxon>Gunneridae</taxon>
        <taxon>Pentapetalae</taxon>
        <taxon>asterids</taxon>
        <taxon>campanulids</taxon>
        <taxon>Asterales</taxon>
        <taxon>Asteraceae</taxon>
        <taxon>Carduoideae</taxon>
        <taxon>Cardueae</taxon>
        <taxon>Centaureinae</taxon>
        <taxon>Centaurea</taxon>
    </lineage>
</organism>
<evidence type="ECO:0000259" key="2">
    <source>
        <dbReference type="PROSITE" id="PS00028"/>
    </source>
</evidence>
<keyword evidence="4" id="KW-1185">Reference proteome</keyword>
<reference evidence="3" key="1">
    <citation type="submission" date="2023-03" db="EMBL/GenBank/DDBJ databases">
        <title>Chromosome-scale reference genome and RAD-based genetic map of yellow starthistle (Centaurea solstitialis) reveal putative structural variation and QTLs associated with invader traits.</title>
        <authorList>
            <person name="Reatini B."/>
            <person name="Cang F.A."/>
            <person name="Jiang Q."/>
            <person name="Mckibben M.T.W."/>
            <person name="Barker M.S."/>
            <person name="Rieseberg L.H."/>
            <person name="Dlugosch K.M."/>
        </authorList>
    </citation>
    <scope>NUCLEOTIDE SEQUENCE</scope>
    <source>
        <strain evidence="3">CAN-66</strain>
        <tissue evidence="3">Leaf</tissue>
    </source>
</reference>
<dbReference type="Proteomes" id="UP001172457">
    <property type="component" value="Chromosome 7"/>
</dbReference>
<feature type="region of interest" description="Disordered" evidence="1">
    <location>
        <begin position="51"/>
        <end position="90"/>
    </location>
</feature>
<feature type="region of interest" description="Disordered" evidence="1">
    <location>
        <begin position="559"/>
        <end position="580"/>
    </location>
</feature>
<dbReference type="PANTHER" id="PTHR35746:SF1">
    <property type="entry name" value="PENTATRICOPEPTIDE REPEAT (PPR) SUPERFAMILY PROTEIN"/>
    <property type="match status" value="1"/>
</dbReference>
<evidence type="ECO:0000313" key="4">
    <source>
        <dbReference type="Proteomes" id="UP001172457"/>
    </source>
</evidence>
<feature type="compositionally biased region" description="Polar residues" evidence="1">
    <location>
        <begin position="424"/>
        <end position="435"/>
    </location>
</feature>
<feature type="compositionally biased region" description="Basic and acidic residues" evidence="1">
    <location>
        <begin position="500"/>
        <end position="516"/>
    </location>
</feature>